<reference evidence="3 4" key="1">
    <citation type="journal article" date="2016" name="Genome Announc.">
        <title>Draft Genome Sequences of Five Rapidly Growing Mycobacterium Species, M. thermoresistibile, M. fortuitum subsp. acetamidolyticum, M. canariasense, M. brisbanense, and M. novocastrense.</title>
        <authorList>
            <person name="Katahira K."/>
            <person name="Ogura Y."/>
            <person name="Gotoh Y."/>
            <person name="Hayashi T."/>
        </authorList>
    </citation>
    <scope>NUCLEOTIDE SEQUENCE [LARGE SCALE GENOMIC DNA]</scope>
    <source>
        <strain evidence="3 4">JCM18114</strain>
    </source>
</reference>
<keyword evidence="4" id="KW-1185">Reference proteome</keyword>
<comment type="caution">
    <text evidence="3">The sequence shown here is derived from an EMBL/GenBank/DDBJ whole genome shotgun (WGS) entry which is preliminary data.</text>
</comment>
<name>A0ABQ0KNJ9_MYCNV</name>
<keyword evidence="2" id="KW-0472">Membrane</keyword>
<keyword evidence="2" id="KW-0812">Transmembrane</keyword>
<feature type="transmembrane region" description="Helical" evidence="2">
    <location>
        <begin position="176"/>
        <end position="196"/>
    </location>
</feature>
<feature type="compositionally biased region" description="Basic and acidic residues" evidence="1">
    <location>
        <begin position="14"/>
        <end position="25"/>
    </location>
</feature>
<evidence type="ECO:0000256" key="1">
    <source>
        <dbReference type="SAM" id="MobiDB-lite"/>
    </source>
</evidence>
<dbReference type="EMBL" id="BCTA01000057">
    <property type="protein sequence ID" value="GAT11083.1"/>
    <property type="molecule type" value="Genomic_DNA"/>
</dbReference>
<sequence>MLLRDVHGGALPNHDADRQEDRGEQGEQDYDTLLYHEWPTKALAPSRPGCGSDKHNITDRGPARLARRQRPFCEVWCPTYRGIKPIMNLRRLLVLVGAVVLLVGVIALLVPVSISGPDNQKISCGNAIAADDTEASQANSNDPNQLKNLPIIDELTEDPPDYVAQCHSAVSDRRMWSIPVAIIGLVVLAAGFLVGGRTTRAG</sequence>
<dbReference type="Proteomes" id="UP000069773">
    <property type="component" value="Unassembled WGS sequence"/>
</dbReference>
<keyword evidence="2" id="KW-1133">Transmembrane helix</keyword>
<gene>
    <name evidence="3" type="ORF">RMCN_4216</name>
</gene>
<feature type="transmembrane region" description="Helical" evidence="2">
    <location>
        <begin position="92"/>
        <end position="114"/>
    </location>
</feature>
<feature type="region of interest" description="Disordered" evidence="1">
    <location>
        <begin position="1"/>
        <end position="26"/>
    </location>
</feature>
<evidence type="ECO:0000256" key="2">
    <source>
        <dbReference type="SAM" id="Phobius"/>
    </source>
</evidence>
<proteinExistence type="predicted"/>
<feature type="region of interest" description="Disordered" evidence="1">
    <location>
        <begin position="44"/>
        <end position="63"/>
    </location>
</feature>
<organism evidence="3 4">
    <name type="scientific">Mycolicibacterium novocastrense</name>
    <name type="common">Mycobacterium novocastrense</name>
    <dbReference type="NCBI Taxonomy" id="59813"/>
    <lineage>
        <taxon>Bacteria</taxon>
        <taxon>Bacillati</taxon>
        <taxon>Actinomycetota</taxon>
        <taxon>Actinomycetes</taxon>
        <taxon>Mycobacteriales</taxon>
        <taxon>Mycobacteriaceae</taxon>
        <taxon>Mycolicibacterium</taxon>
    </lineage>
</organism>
<evidence type="ECO:0000313" key="3">
    <source>
        <dbReference type="EMBL" id="GAT11083.1"/>
    </source>
</evidence>
<accession>A0ABQ0KNJ9</accession>
<evidence type="ECO:0008006" key="5">
    <source>
        <dbReference type="Google" id="ProtNLM"/>
    </source>
</evidence>
<feature type="compositionally biased region" description="Basic and acidic residues" evidence="1">
    <location>
        <begin position="52"/>
        <end position="62"/>
    </location>
</feature>
<protein>
    <recommendedName>
        <fullName evidence="5">Transmembrane protein</fullName>
    </recommendedName>
</protein>
<evidence type="ECO:0000313" key="4">
    <source>
        <dbReference type="Proteomes" id="UP000069773"/>
    </source>
</evidence>